<protein>
    <submittedName>
        <fullName evidence="1">Uncharacterized protein</fullName>
    </submittedName>
</protein>
<proteinExistence type="predicted"/>
<organism evidence="1">
    <name type="scientific">Haptolina ericina</name>
    <dbReference type="NCBI Taxonomy" id="156174"/>
    <lineage>
        <taxon>Eukaryota</taxon>
        <taxon>Haptista</taxon>
        <taxon>Haptophyta</taxon>
        <taxon>Prymnesiophyceae</taxon>
        <taxon>Prymnesiales</taxon>
        <taxon>Prymnesiaceae</taxon>
        <taxon>Haptolina</taxon>
    </lineage>
</organism>
<gene>
    <name evidence="1" type="ORF">HERI1096_LOCUS9160</name>
</gene>
<dbReference type="EMBL" id="HBHX01016369">
    <property type="protein sequence ID" value="CAE0108500.1"/>
    <property type="molecule type" value="Transcribed_RNA"/>
</dbReference>
<dbReference type="AlphaFoldDB" id="A0A7S3AN86"/>
<reference evidence="1" key="1">
    <citation type="submission" date="2021-01" db="EMBL/GenBank/DDBJ databases">
        <authorList>
            <person name="Corre E."/>
            <person name="Pelletier E."/>
            <person name="Niang G."/>
            <person name="Scheremetjew M."/>
            <person name="Finn R."/>
            <person name="Kale V."/>
            <person name="Holt S."/>
            <person name="Cochrane G."/>
            <person name="Meng A."/>
            <person name="Brown T."/>
            <person name="Cohen L."/>
        </authorList>
    </citation>
    <scope>NUCLEOTIDE SEQUENCE</scope>
    <source>
        <strain evidence="1">CCMP281</strain>
    </source>
</reference>
<sequence length="447" mass="49887">MTALLGLTAAQPPDWPYPAGCNAKGCSTVPHLLPRWSPTYQMNRSSIIMSCNYTGPTEPKSIQGWSFVDFDWSNWKGRGTADGWAKHQPMDCKELMVKQVEMTVKASPSTRAFVYRNSIMALPWFTTVREVLTDPAYAPWFINFSQQVVANHSKSHVPVCDKNFEPPRCSHLYHDQVQTPGFPHGDGDCAPPGCDCGSVPCGEYLFDFRNANVSIRGQTFIDWYINTYFGGASGMDNEHIIGFYLDDDWGNMNPDGPSEMEEHAMEDMGLGAADLKGIVAAYNWAVRKLYHTIVDRGKWAWDLFLNNDPNCANCGNCPSPWVKKSSCAADLRYYGCNSSSPLRSRALLYGFSPGSCQAMDPAHLTDVEQDVVNFLLVRGDYAVLGNGWLGCSREYEYPAALFDADYGEPIGLCRETAPGSEMFVREWTKATVQMDCRTWTPTITMKS</sequence>
<name>A0A7S3AN86_9EUKA</name>
<accession>A0A7S3AN86</accession>
<evidence type="ECO:0000313" key="1">
    <source>
        <dbReference type="EMBL" id="CAE0108500.1"/>
    </source>
</evidence>